<protein>
    <submittedName>
        <fullName evidence="6">Cystathionine beta-lyase</fullName>
        <ecNumber evidence="6">4.4.1.8</ecNumber>
    </submittedName>
</protein>
<dbReference type="FunFam" id="3.40.640.10:FF:000009">
    <property type="entry name" value="Cystathionine gamma-synthase homolog"/>
    <property type="match status" value="1"/>
</dbReference>
<dbReference type="EMBL" id="FR872653">
    <property type="protein sequence ID" value="CCB91584.1"/>
    <property type="molecule type" value="Genomic_DNA"/>
</dbReference>
<dbReference type="PANTHER" id="PTHR11808">
    <property type="entry name" value="TRANS-SULFURATION ENZYME FAMILY MEMBER"/>
    <property type="match status" value="1"/>
</dbReference>
<dbReference type="GO" id="GO:0030170">
    <property type="term" value="F:pyridoxal phosphate binding"/>
    <property type="evidence" value="ECO:0007669"/>
    <property type="project" value="InterPro"/>
</dbReference>
<dbReference type="InterPro" id="IPR015424">
    <property type="entry name" value="PyrdxlP-dep_Trfase"/>
</dbReference>
<dbReference type="Gene3D" id="3.90.1150.10">
    <property type="entry name" value="Aspartate Aminotransferase, domain 1"/>
    <property type="match status" value="1"/>
</dbReference>
<proteinExistence type="inferred from homology"/>
<keyword evidence="3 4" id="KW-0663">Pyridoxal phosphate</keyword>
<dbReference type="Pfam" id="PF01053">
    <property type="entry name" value="Cys_Met_Meta_PP"/>
    <property type="match status" value="1"/>
</dbReference>
<name>F8LCZ8_9BACT</name>
<dbReference type="InterPro" id="IPR015422">
    <property type="entry name" value="PyrdxlP-dep_Trfase_small"/>
</dbReference>
<evidence type="ECO:0000256" key="4">
    <source>
        <dbReference type="PIRSR" id="PIRSR001434-2"/>
    </source>
</evidence>
<reference evidence="6" key="1">
    <citation type="submission" date="2011-05" db="EMBL/GenBank/DDBJ databases">
        <title>Unity in variety -- the pan-genome of the Chlamydiae.</title>
        <authorList>
            <person name="Collingro A."/>
            <person name="Tischler P."/>
            <person name="Weinmaier T."/>
            <person name="Penz T."/>
            <person name="Heinz E."/>
            <person name="Brunham R.C."/>
            <person name="Read T.D."/>
            <person name="Bavoil P.M."/>
            <person name="Sachse K."/>
            <person name="Kahane S."/>
            <person name="Friedman M.G."/>
            <person name="Rattei T."/>
            <person name="Myers G.S.A."/>
            <person name="Horn M."/>
        </authorList>
    </citation>
    <scope>NUCLEOTIDE SEQUENCE</scope>
    <source>
        <strain evidence="6">2032/99</strain>
    </source>
</reference>
<dbReference type="PANTHER" id="PTHR11808:SF15">
    <property type="entry name" value="CYSTATHIONINE GAMMA-LYASE"/>
    <property type="match status" value="1"/>
</dbReference>
<gene>
    <name evidence="6" type="primary">metC</name>
    <name evidence="6" type="ORF">WCH_AD03260</name>
</gene>
<dbReference type="InterPro" id="IPR015421">
    <property type="entry name" value="PyrdxlP-dep_Trfase_major"/>
</dbReference>
<dbReference type="AlphaFoldDB" id="F8LCZ8"/>
<dbReference type="EC" id="4.4.1.8" evidence="6"/>
<evidence type="ECO:0000256" key="5">
    <source>
        <dbReference type="RuleBase" id="RU362118"/>
    </source>
</evidence>
<dbReference type="GO" id="GO:0004123">
    <property type="term" value="F:cystathionine gamma-lyase activity"/>
    <property type="evidence" value="ECO:0007669"/>
    <property type="project" value="TreeGrafter"/>
</dbReference>
<evidence type="ECO:0000256" key="1">
    <source>
        <dbReference type="ARBA" id="ARBA00001933"/>
    </source>
</evidence>
<keyword evidence="6" id="KW-0456">Lyase</keyword>
<evidence type="ECO:0000313" key="6">
    <source>
        <dbReference type="EMBL" id="CCB91584.1"/>
    </source>
</evidence>
<dbReference type="GO" id="GO:0005737">
    <property type="term" value="C:cytoplasm"/>
    <property type="evidence" value="ECO:0007669"/>
    <property type="project" value="TreeGrafter"/>
</dbReference>
<dbReference type="SUPFAM" id="SSF53383">
    <property type="entry name" value="PLP-dependent transferases"/>
    <property type="match status" value="1"/>
</dbReference>
<feature type="modified residue" description="N6-(pyridoxal phosphate)lysine" evidence="4">
    <location>
        <position position="192"/>
    </location>
</feature>
<evidence type="ECO:0000256" key="3">
    <source>
        <dbReference type="ARBA" id="ARBA00022898"/>
    </source>
</evidence>
<dbReference type="CDD" id="cd00614">
    <property type="entry name" value="CGS_like"/>
    <property type="match status" value="1"/>
</dbReference>
<accession>F8LCZ8</accession>
<dbReference type="GO" id="GO:0019343">
    <property type="term" value="P:cysteine biosynthetic process via cystathionine"/>
    <property type="evidence" value="ECO:0007669"/>
    <property type="project" value="TreeGrafter"/>
</dbReference>
<dbReference type="GO" id="GO:0003962">
    <property type="term" value="F:cystathionine gamma-synthase activity"/>
    <property type="evidence" value="ECO:0007669"/>
    <property type="project" value="TreeGrafter"/>
</dbReference>
<sequence>MKFKTLAIHKGSKPDAETGAVMPPVYLTSTFEQNTPGQTRGYDYTRGGNPNFTRLESLLASLENGKYATVFSSGLGALSAMAAMLKSGDQVVALNGLYGGTYRFFTQIMQKQGIAFEVIDVKDIDRALAQKPAWLLFETPTNPLLDIYDIKRLCAHANALGVLTIVDNTFATPYFQNPLQLGASVVWHSTTKYIGGHSDVVGGALITNSQQLNEQFSFNRLSIGVNPSPFDAWLTMRGVKTLALRMEQHQKNALALADFLSGHPLVKKIYYPGIETHANHEVAKQQMSGFSGIVSAEFNLSFEQTLKLISRFSLFTLAESLGGVESLVNHPATMTHASIPREKRLKMEISDGLIRFSLGIEDAEDLIKDVKTQLEKFSSNPS</sequence>
<comment type="cofactor">
    <cofactor evidence="1 5">
        <name>pyridoxal 5'-phosphate</name>
        <dbReference type="ChEBI" id="CHEBI:597326"/>
    </cofactor>
</comment>
<dbReference type="FunFam" id="3.90.1150.10:FF:000008">
    <property type="entry name" value="Cystathionine gamma-synthase"/>
    <property type="match status" value="1"/>
</dbReference>
<dbReference type="InterPro" id="IPR000277">
    <property type="entry name" value="Cys/Met-Metab_PyrdxlP-dep_enz"/>
</dbReference>
<organism evidence="6">
    <name type="scientific">Waddlia chondrophila 2032/99</name>
    <dbReference type="NCBI Taxonomy" id="765953"/>
    <lineage>
        <taxon>Bacteria</taxon>
        <taxon>Pseudomonadati</taxon>
        <taxon>Chlamydiota</taxon>
        <taxon>Chlamydiia</taxon>
        <taxon>Parachlamydiales</taxon>
        <taxon>Waddliaceae</taxon>
        <taxon>Waddlia</taxon>
    </lineage>
</organism>
<comment type="similarity">
    <text evidence="2 5">Belongs to the trans-sulfuration enzymes family.</text>
</comment>
<dbReference type="GO" id="GO:0019346">
    <property type="term" value="P:transsulfuration"/>
    <property type="evidence" value="ECO:0007669"/>
    <property type="project" value="InterPro"/>
</dbReference>
<dbReference type="Gene3D" id="3.40.640.10">
    <property type="entry name" value="Type I PLP-dependent aspartate aminotransferase-like (Major domain)"/>
    <property type="match status" value="1"/>
</dbReference>
<evidence type="ECO:0000256" key="2">
    <source>
        <dbReference type="ARBA" id="ARBA00009077"/>
    </source>
</evidence>
<dbReference type="PIRSF" id="PIRSF001434">
    <property type="entry name" value="CGS"/>
    <property type="match status" value="1"/>
</dbReference>